<dbReference type="PANTHER" id="PTHR24345:SF91">
    <property type="entry name" value="SERINE_THREONINE-PROTEIN KINASE PLK4"/>
    <property type="match status" value="1"/>
</dbReference>
<protein>
    <recommendedName>
        <fullName evidence="6">Protein kinase domain-containing protein</fullName>
    </recommendedName>
</protein>
<dbReference type="InParanoid" id="A0A1Z5JLN4"/>
<dbReference type="AlphaFoldDB" id="A0A1Z5JLN4"/>
<keyword evidence="5" id="KW-0067">ATP-binding</keyword>
<reference evidence="7 8" key="1">
    <citation type="journal article" date="2015" name="Plant Cell">
        <title>Oil accumulation by the oleaginous diatom Fistulifera solaris as revealed by the genome and transcriptome.</title>
        <authorList>
            <person name="Tanaka T."/>
            <person name="Maeda Y."/>
            <person name="Veluchamy A."/>
            <person name="Tanaka M."/>
            <person name="Abida H."/>
            <person name="Marechal E."/>
            <person name="Bowler C."/>
            <person name="Muto M."/>
            <person name="Sunaga Y."/>
            <person name="Tanaka M."/>
            <person name="Yoshino T."/>
            <person name="Taniguchi T."/>
            <person name="Fukuda Y."/>
            <person name="Nemoto M."/>
            <person name="Matsumoto M."/>
            <person name="Wong P.S."/>
            <person name="Aburatani S."/>
            <person name="Fujibuchi W."/>
        </authorList>
    </citation>
    <scope>NUCLEOTIDE SEQUENCE [LARGE SCALE GENOMIC DNA]</scope>
    <source>
        <strain evidence="7 8">JPCC DA0580</strain>
    </source>
</reference>
<feature type="domain" description="Protein kinase" evidence="6">
    <location>
        <begin position="73"/>
        <end position="365"/>
    </location>
</feature>
<dbReference type="GO" id="GO:0005634">
    <property type="term" value="C:nucleus"/>
    <property type="evidence" value="ECO:0007669"/>
    <property type="project" value="TreeGrafter"/>
</dbReference>
<keyword evidence="8" id="KW-1185">Reference proteome</keyword>
<keyword evidence="4" id="KW-0418">Kinase</keyword>
<evidence type="ECO:0000256" key="4">
    <source>
        <dbReference type="ARBA" id="ARBA00022777"/>
    </source>
</evidence>
<keyword evidence="2" id="KW-0808">Transferase</keyword>
<dbReference type="OrthoDB" id="541276at2759"/>
<name>A0A1Z5JLN4_FISSO</name>
<evidence type="ECO:0000313" key="8">
    <source>
        <dbReference type="Proteomes" id="UP000198406"/>
    </source>
</evidence>
<accession>A0A1Z5JLN4</accession>
<dbReference type="Gene3D" id="1.10.510.10">
    <property type="entry name" value="Transferase(Phosphotransferase) domain 1"/>
    <property type="match status" value="1"/>
</dbReference>
<dbReference type="Proteomes" id="UP000198406">
    <property type="component" value="Unassembled WGS sequence"/>
</dbReference>
<evidence type="ECO:0000256" key="5">
    <source>
        <dbReference type="ARBA" id="ARBA00022840"/>
    </source>
</evidence>
<dbReference type="SUPFAM" id="SSF56112">
    <property type="entry name" value="Protein kinase-like (PK-like)"/>
    <property type="match status" value="1"/>
</dbReference>
<evidence type="ECO:0000313" key="7">
    <source>
        <dbReference type="EMBL" id="GAX14927.1"/>
    </source>
</evidence>
<keyword evidence="1" id="KW-0723">Serine/threonine-protein kinase</keyword>
<sequence>MEELAFLENASASFVDLEMSGPPANPLPFGRATTGRAERVDAMVLNPVTGEHLEVSNIIYERHPDRRPPDRAYWVGRKLKKCIFGVVKECTLLRFRNDALVPWEVTSGKAAVKIMSWQKIRELQHIEDPIKEVSAMQYISEGGQHPHVMGVLDVLKDEEYLLLFMPFCSSGDLFGFVQQAGRFPEPMARYWFMQILEGLTHLQKKGVCHRDMSLENILVDEYRTAVVIDLGMCLRVPYDDGETGGVADVSAGTLRRLINPLIPCGKPNYISPEVLKSEVPFDGFAIDLWATAVMLFIMLVGLPPWEFAREEDPRFRMVARGGLERMLRSWNREISPLAADLLQKMLREDPRQRLSLEEVKVHPWVLYEGGGAVPQAPGHEEWRG</sequence>
<dbReference type="PROSITE" id="PS00109">
    <property type="entry name" value="PROTEIN_KINASE_TYR"/>
    <property type="match status" value="1"/>
</dbReference>
<dbReference type="GO" id="GO:0005524">
    <property type="term" value="F:ATP binding"/>
    <property type="evidence" value="ECO:0007669"/>
    <property type="project" value="UniProtKB-KW"/>
</dbReference>
<dbReference type="PROSITE" id="PS50011">
    <property type="entry name" value="PROTEIN_KINASE_DOM"/>
    <property type="match status" value="1"/>
</dbReference>
<evidence type="ECO:0000259" key="6">
    <source>
        <dbReference type="PROSITE" id="PS50011"/>
    </source>
</evidence>
<comment type="caution">
    <text evidence="7">The sequence shown here is derived from an EMBL/GenBank/DDBJ whole genome shotgun (WGS) entry which is preliminary data.</text>
</comment>
<dbReference type="InterPro" id="IPR000719">
    <property type="entry name" value="Prot_kinase_dom"/>
</dbReference>
<gene>
    <name evidence="7" type="ORF">FisN_12Lh371</name>
</gene>
<organism evidence="7 8">
    <name type="scientific">Fistulifera solaris</name>
    <name type="common">Oleaginous diatom</name>
    <dbReference type="NCBI Taxonomy" id="1519565"/>
    <lineage>
        <taxon>Eukaryota</taxon>
        <taxon>Sar</taxon>
        <taxon>Stramenopiles</taxon>
        <taxon>Ochrophyta</taxon>
        <taxon>Bacillariophyta</taxon>
        <taxon>Bacillariophyceae</taxon>
        <taxon>Bacillariophycidae</taxon>
        <taxon>Naviculales</taxon>
        <taxon>Naviculaceae</taxon>
        <taxon>Fistulifera</taxon>
    </lineage>
</organism>
<evidence type="ECO:0000256" key="1">
    <source>
        <dbReference type="ARBA" id="ARBA00022527"/>
    </source>
</evidence>
<dbReference type="InterPro" id="IPR008266">
    <property type="entry name" value="Tyr_kinase_AS"/>
</dbReference>
<keyword evidence="3" id="KW-0547">Nucleotide-binding</keyword>
<dbReference type="Pfam" id="PF00069">
    <property type="entry name" value="Pkinase"/>
    <property type="match status" value="1"/>
</dbReference>
<dbReference type="GO" id="GO:0004674">
    <property type="term" value="F:protein serine/threonine kinase activity"/>
    <property type="evidence" value="ECO:0007669"/>
    <property type="project" value="UniProtKB-KW"/>
</dbReference>
<evidence type="ECO:0000256" key="2">
    <source>
        <dbReference type="ARBA" id="ARBA00022679"/>
    </source>
</evidence>
<proteinExistence type="predicted"/>
<dbReference type="InterPro" id="IPR011009">
    <property type="entry name" value="Kinase-like_dom_sf"/>
</dbReference>
<dbReference type="PANTHER" id="PTHR24345">
    <property type="entry name" value="SERINE/THREONINE-PROTEIN KINASE PLK"/>
    <property type="match status" value="1"/>
</dbReference>
<dbReference type="EMBL" id="BDSP01000087">
    <property type="protein sequence ID" value="GAX14927.1"/>
    <property type="molecule type" value="Genomic_DNA"/>
</dbReference>
<evidence type="ECO:0000256" key="3">
    <source>
        <dbReference type="ARBA" id="ARBA00022741"/>
    </source>
</evidence>